<dbReference type="GO" id="GO:0000921">
    <property type="term" value="P:septin ring assembly"/>
    <property type="evidence" value="ECO:0007669"/>
    <property type="project" value="InterPro"/>
</dbReference>
<dbReference type="GO" id="GO:0005886">
    <property type="term" value="C:plasma membrane"/>
    <property type="evidence" value="ECO:0007669"/>
    <property type="project" value="UniProtKB-SubCell"/>
</dbReference>
<keyword evidence="5 8" id="KW-0472">Membrane</keyword>
<gene>
    <name evidence="8 10" type="primary">ezrA</name>
    <name evidence="10" type="ORF">GKZ89_05335</name>
</gene>
<dbReference type="NCBIfam" id="NF003413">
    <property type="entry name" value="PRK04778.1-7"/>
    <property type="match status" value="1"/>
</dbReference>
<keyword evidence="7 8" id="KW-0131">Cell cycle</keyword>
<evidence type="ECO:0000313" key="10">
    <source>
        <dbReference type="EMBL" id="MTH52825.1"/>
    </source>
</evidence>
<feature type="topological domain" description="Cytoplasmic" evidence="8">
    <location>
        <begin position="47"/>
        <end position="594"/>
    </location>
</feature>
<evidence type="ECO:0000256" key="6">
    <source>
        <dbReference type="ARBA" id="ARBA00023210"/>
    </source>
</evidence>
<evidence type="ECO:0000256" key="1">
    <source>
        <dbReference type="ARBA" id="ARBA00022618"/>
    </source>
</evidence>
<dbReference type="AlphaFoldDB" id="A0A7X2S3Z7"/>
<keyword evidence="4 8" id="KW-0175">Coiled coil</keyword>
<comment type="function">
    <text evidence="8">Negative regulator of FtsZ ring formation; modulates the frequency and position of FtsZ ring formation. Inhibits FtsZ ring formation at polar sites. Interacts either with FtsZ or with one of its binding partners to promote depolymerization.</text>
</comment>
<evidence type="ECO:0000256" key="2">
    <source>
        <dbReference type="ARBA" id="ARBA00022692"/>
    </source>
</evidence>
<dbReference type="Pfam" id="PF06160">
    <property type="entry name" value="EzrA"/>
    <property type="match status" value="1"/>
</dbReference>
<dbReference type="GO" id="GO:0000917">
    <property type="term" value="P:division septum assembly"/>
    <property type="evidence" value="ECO:0007669"/>
    <property type="project" value="UniProtKB-KW"/>
</dbReference>
<accession>A0A7X2S3Z7</accession>
<comment type="subcellular location">
    <subcellularLocation>
        <location evidence="8">Cell membrane</location>
        <topology evidence="8">Single-pass membrane protein</topology>
    </subcellularLocation>
    <text evidence="8">Colocalized with FtsZ to the nascent septal site.</text>
</comment>
<dbReference type="OrthoDB" id="1654473at2"/>
<evidence type="ECO:0000256" key="3">
    <source>
        <dbReference type="ARBA" id="ARBA00022989"/>
    </source>
</evidence>
<keyword evidence="2 8" id="KW-0812">Transmembrane</keyword>
<organism evidence="10 11">
    <name type="scientific">Metabacillus mangrovi</name>
    <dbReference type="NCBI Taxonomy" id="1491830"/>
    <lineage>
        <taxon>Bacteria</taxon>
        <taxon>Bacillati</taxon>
        <taxon>Bacillota</taxon>
        <taxon>Bacilli</taxon>
        <taxon>Bacillales</taxon>
        <taxon>Bacillaceae</taxon>
        <taxon>Metabacillus</taxon>
    </lineage>
</organism>
<dbReference type="InterPro" id="IPR010379">
    <property type="entry name" value="EzrA"/>
</dbReference>
<keyword evidence="11" id="KW-1185">Reference proteome</keyword>
<dbReference type="GO" id="GO:0005940">
    <property type="term" value="C:septin ring"/>
    <property type="evidence" value="ECO:0007669"/>
    <property type="project" value="InterPro"/>
</dbReference>
<comment type="similarity">
    <text evidence="8">Belongs to the EzrA family.</text>
</comment>
<evidence type="ECO:0000256" key="5">
    <source>
        <dbReference type="ARBA" id="ARBA00023136"/>
    </source>
</evidence>
<keyword evidence="1 8" id="KW-0132">Cell division</keyword>
<keyword evidence="3 8" id="KW-1133">Transmembrane helix</keyword>
<comment type="caution">
    <text evidence="10">The sequence shown here is derived from an EMBL/GenBank/DDBJ whole genome shotgun (WGS) entry which is preliminary data.</text>
</comment>
<keyword evidence="8" id="KW-1003">Cell membrane</keyword>
<feature type="transmembrane region" description="Helical" evidence="9">
    <location>
        <begin position="28"/>
        <end position="46"/>
    </location>
</feature>
<sequence length="594" mass="67902">MCKPQAALRGADRLCFFLYTARGPIMEVVIGLLAALVLFFAAGYFIRKNIYREVDRLEARKIEIMNRSLADEMSRVKELKMTGQAEELFEKWRQEWDEIVTAQLPEVEELLFDAEDHADKYRFKKSREVLAHIDKMLDAADENIEQIIEEIYELVTSEERNSSEIDEIREQFKNAKRALLAHSHTFGGAHAKLETALYEVYEGLKLFDAETDAGNYLAARDILTAQKAVLDVLCEKIEQIPALLSECQSGIPAQLTEIEEGYKEMAEQGYVLDHIQVSSERERISTSLTLYREKICDLELEGIREGVQEIQESIDTMYDLLEKEVHAHHYILSETPKADVAIQSLAAEKAATKDETETVRRSYHLSEEETSRLRSIDKQVASLQKRCLHIQDKIAHEQTAYSLLKEELIELEKLTAEVKAEHEGYRDTLHTLRKEELQAREQMTAARTLLNDSARLISKSNIPGLPAAYTELLRDAKRTIGLVSDKLHEIPLDMVAVNILLEDALAAAAKVHEQTEDMIEQVYYVEKIIQYGNRFRSRNAGLSKELQEAEHLFRNYEYESSLKKAATAIETVEPGSFEKIGTLVEEDLTELKSK</sequence>
<evidence type="ECO:0000256" key="4">
    <source>
        <dbReference type="ARBA" id="ARBA00023054"/>
    </source>
</evidence>
<dbReference type="HAMAP" id="MF_00728">
    <property type="entry name" value="EzrA"/>
    <property type="match status" value="1"/>
</dbReference>
<keyword evidence="6 8" id="KW-0717">Septation</keyword>
<protein>
    <recommendedName>
        <fullName evidence="8">Septation ring formation regulator EzrA</fullName>
    </recommendedName>
</protein>
<evidence type="ECO:0000256" key="8">
    <source>
        <dbReference type="HAMAP-Rule" id="MF_00728"/>
    </source>
</evidence>
<dbReference type="EMBL" id="WMIB01000003">
    <property type="protein sequence ID" value="MTH52825.1"/>
    <property type="molecule type" value="Genomic_DNA"/>
</dbReference>
<evidence type="ECO:0000256" key="9">
    <source>
        <dbReference type="SAM" id="Phobius"/>
    </source>
</evidence>
<name>A0A7X2S3Z7_9BACI</name>
<proteinExistence type="inferred from homology"/>
<feature type="coiled-coil region" evidence="8">
    <location>
        <begin position="394"/>
        <end position="421"/>
    </location>
</feature>
<feature type="topological domain" description="Extracellular" evidence="8">
    <location>
        <begin position="1"/>
        <end position="27"/>
    </location>
</feature>
<dbReference type="Proteomes" id="UP000434639">
    <property type="component" value="Unassembled WGS sequence"/>
</dbReference>
<evidence type="ECO:0000313" key="11">
    <source>
        <dbReference type="Proteomes" id="UP000434639"/>
    </source>
</evidence>
<evidence type="ECO:0000256" key="7">
    <source>
        <dbReference type="ARBA" id="ARBA00023306"/>
    </source>
</evidence>
<reference evidence="10 11" key="1">
    <citation type="journal article" date="2017" name="Int. J. Syst. Evol. Microbiol.">
        <title>Bacillus mangrovi sp. nov., isolated from a sediment sample from a mangrove forest.</title>
        <authorList>
            <person name="Gupta V."/>
            <person name="Singh P.K."/>
            <person name="Korpole S."/>
            <person name="Tanuku N.R.S."/>
            <person name="Pinnaka A.K."/>
        </authorList>
    </citation>
    <scope>NUCLEOTIDE SEQUENCE [LARGE SCALE GENOMIC DNA]</scope>
    <source>
        <strain evidence="10 11">KCTC 33872</strain>
    </source>
</reference>